<dbReference type="GeneID" id="92500275"/>
<sequence length="159" mass="17579">MIRSGICAALAVMMALPALAWPISPENASTILTRAGGEDVELTWVRDDVALLDATKGNFKYSVRMMDCDETKTCASAMIFATFEMAGVPDLATHEKTNHFNDSYPFGRAFILPRPDQQSFAVGVDYSLDLKHEANFDTEDVDKFMAILDAYVGHMSKEE</sequence>
<dbReference type="AlphaFoldDB" id="A0A059E5W7"/>
<evidence type="ECO:0008006" key="4">
    <source>
        <dbReference type="Google" id="ProtNLM"/>
    </source>
</evidence>
<dbReference type="STRING" id="1280948.HY36_15000"/>
<reference evidence="2 3" key="1">
    <citation type="journal article" date="2014" name="Antonie Van Leeuwenhoek">
        <title>Hyphomonas beringensis sp. nov. and Hyphomonas chukchiensis sp. nov., isolated from surface seawater of the Bering Sea and Chukchi Sea.</title>
        <authorList>
            <person name="Li C."/>
            <person name="Lai Q."/>
            <person name="Li G."/>
            <person name="Dong C."/>
            <person name="Wang J."/>
            <person name="Liao Y."/>
            <person name="Shao Z."/>
        </authorList>
    </citation>
    <scope>NUCLEOTIDE SEQUENCE [LARGE SCALE GENOMIC DNA]</scope>
    <source>
        <strain evidence="2 3">22II1-22F38</strain>
    </source>
</reference>
<dbReference type="PATRIC" id="fig|1280948.3.peg.1233"/>
<evidence type="ECO:0000256" key="1">
    <source>
        <dbReference type="SAM" id="SignalP"/>
    </source>
</evidence>
<feature type="chain" id="PRO_5001576980" description="YbjN domain-containing protein" evidence="1">
    <location>
        <begin position="21"/>
        <end position="159"/>
    </location>
</feature>
<protein>
    <recommendedName>
        <fullName evidence="4">YbjN domain-containing protein</fullName>
    </recommendedName>
</protein>
<dbReference type="Proteomes" id="UP000024547">
    <property type="component" value="Unassembled WGS sequence"/>
</dbReference>
<dbReference type="InterPro" id="IPR019660">
    <property type="entry name" value="Put_sensory_transdc_reg_YbjN"/>
</dbReference>
<name>A0A059E5W7_9PROT</name>
<organism evidence="2 3">
    <name type="scientific">Hyphomonas atlantica</name>
    <dbReference type="NCBI Taxonomy" id="1280948"/>
    <lineage>
        <taxon>Bacteria</taxon>
        <taxon>Pseudomonadati</taxon>
        <taxon>Pseudomonadota</taxon>
        <taxon>Alphaproteobacteria</taxon>
        <taxon>Hyphomonadales</taxon>
        <taxon>Hyphomonadaceae</taxon>
        <taxon>Hyphomonas</taxon>
    </lineage>
</organism>
<evidence type="ECO:0000313" key="2">
    <source>
        <dbReference type="EMBL" id="KCZ63038.1"/>
    </source>
</evidence>
<gene>
    <name evidence="2" type="ORF">HY36_15000</name>
</gene>
<keyword evidence="1" id="KW-0732">Signal</keyword>
<dbReference type="OrthoDB" id="8480950at2"/>
<feature type="signal peptide" evidence="1">
    <location>
        <begin position="1"/>
        <end position="20"/>
    </location>
</feature>
<accession>A0A059E5W7</accession>
<evidence type="ECO:0000313" key="3">
    <source>
        <dbReference type="Proteomes" id="UP000024547"/>
    </source>
</evidence>
<dbReference type="EMBL" id="AWFH01000007">
    <property type="protein sequence ID" value="KCZ63038.1"/>
    <property type="molecule type" value="Genomic_DNA"/>
</dbReference>
<keyword evidence="3" id="KW-1185">Reference proteome</keyword>
<dbReference type="RefSeq" id="WP_035549873.1">
    <property type="nucleotide sequence ID" value="NZ_AWFH01000007.1"/>
</dbReference>
<proteinExistence type="predicted"/>
<comment type="caution">
    <text evidence="2">The sequence shown here is derived from an EMBL/GenBank/DDBJ whole genome shotgun (WGS) entry which is preliminary data.</text>
</comment>
<dbReference type="Pfam" id="PF10722">
    <property type="entry name" value="YbjN"/>
    <property type="match status" value="1"/>
</dbReference>